<feature type="transmembrane region" description="Helical" evidence="1">
    <location>
        <begin position="12"/>
        <end position="30"/>
    </location>
</feature>
<accession>A0AAV1QRE0</accession>
<comment type="caution">
    <text evidence="2">The sequence shown here is derived from an EMBL/GenBank/DDBJ whole genome shotgun (WGS) entry which is preliminary data.</text>
</comment>
<keyword evidence="1" id="KW-0812">Transmembrane</keyword>
<name>A0AAV1QRE0_9ROSI</name>
<evidence type="ECO:0000256" key="1">
    <source>
        <dbReference type="SAM" id="Phobius"/>
    </source>
</evidence>
<keyword evidence="3" id="KW-1185">Reference proteome</keyword>
<reference evidence="2 3" key="1">
    <citation type="submission" date="2024-01" db="EMBL/GenBank/DDBJ databases">
        <authorList>
            <person name="Waweru B."/>
        </authorList>
    </citation>
    <scope>NUCLEOTIDE SEQUENCE [LARGE SCALE GENOMIC DNA]</scope>
</reference>
<evidence type="ECO:0000313" key="2">
    <source>
        <dbReference type="EMBL" id="CAK7324297.1"/>
    </source>
</evidence>
<keyword evidence="1" id="KW-1133">Transmembrane helix</keyword>
<dbReference type="Proteomes" id="UP001314170">
    <property type="component" value="Unassembled WGS sequence"/>
</dbReference>
<dbReference type="AlphaFoldDB" id="A0AAV1QRE0"/>
<organism evidence="2 3">
    <name type="scientific">Dovyalis caffra</name>
    <dbReference type="NCBI Taxonomy" id="77055"/>
    <lineage>
        <taxon>Eukaryota</taxon>
        <taxon>Viridiplantae</taxon>
        <taxon>Streptophyta</taxon>
        <taxon>Embryophyta</taxon>
        <taxon>Tracheophyta</taxon>
        <taxon>Spermatophyta</taxon>
        <taxon>Magnoliopsida</taxon>
        <taxon>eudicotyledons</taxon>
        <taxon>Gunneridae</taxon>
        <taxon>Pentapetalae</taxon>
        <taxon>rosids</taxon>
        <taxon>fabids</taxon>
        <taxon>Malpighiales</taxon>
        <taxon>Salicaceae</taxon>
        <taxon>Flacourtieae</taxon>
        <taxon>Dovyalis</taxon>
    </lineage>
</organism>
<evidence type="ECO:0000313" key="3">
    <source>
        <dbReference type="Proteomes" id="UP001314170"/>
    </source>
</evidence>
<keyword evidence="1" id="KW-0472">Membrane</keyword>
<proteinExistence type="predicted"/>
<protein>
    <submittedName>
        <fullName evidence="2">Uncharacterized protein</fullName>
    </submittedName>
</protein>
<sequence length="75" mass="8059">MESAVKKRSGKVVVWLGFMCVIWCGGGSGGGGDITMMNYDGTCVVGSNKQCLVLAREWVFEIGSIEKKKEKGRGV</sequence>
<gene>
    <name evidence="2" type="ORF">DCAF_LOCUS1937</name>
</gene>
<dbReference type="EMBL" id="CAWUPB010000246">
    <property type="protein sequence ID" value="CAK7324297.1"/>
    <property type="molecule type" value="Genomic_DNA"/>
</dbReference>